<organism evidence="1 2">
    <name type="scientific">Vanilla planifolia</name>
    <name type="common">Vanilla</name>
    <dbReference type="NCBI Taxonomy" id="51239"/>
    <lineage>
        <taxon>Eukaryota</taxon>
        <taxon>Viridiplantae</taxon>
        <taxon>Streptophyta</taxon>
        <taxon>Embryophyta</taxon>
        <taxon>Tracheophyta</taxon>
        <taxon>Spermatophyta</taxon>
        <taxon>Magnoliopsida</taxon>
        <taxon>Liliopsida</taxon>
        <taxon>Asparagales</taxon>
        <taxon>Orchidaceae</taxon>
        <taxon>Vanilloideae</taxon>
        <taxon>Vanilleae</taxon>
        <taxon>Vanilla</taxon>
    </lineage>
</organism>
<evidence type="ECO:0000313" key="1">
    <source>
        <dbReference type="EMBL" id="KAG0494906.1"/>
    </source>
</evidence>
<proteinExistence type="predicted"/>
<dbReference type="Proteomes" id="UP000639772">
    <property type="component" value="Unassembled WGS sequence"/>
</dbReference>
<dbReference type="EMBL" id="JADCNM010000002">
    <property type="protein sequence ID" value="KAG0494906.1"/>
    <property type="molecule type" value="Genomic_DNA"/>
</dbReference>
<gene>
    <name evidence="1" type="ORF">HPP92_005900</name>
</gene>
<comment type="caution">
    <text evidence="1">The sequence shown here is derived from an EMBL/GenBank/DDBJ whole genome shotgun (WGS) entry which is preliminary data.</text>
</comment>
<evidence type="ECO:0000313" key="2">
    <source>
        <dbReference type="Proteomes" id="UP000639772"/>
    </source>
</evidence>
<sequence>MPHGLPASIHWSSEASTALRHCRGGAFERKRSMQFASHSSSSTSPPRNLSELIKAAVGARGTELPYESRKSRGLYLERELKKLERER</sequence>
<accession>A0A835VFU8</accession>
<reference evidence="1 2" key="1">
    <citation type="journal article" date="2020" name="Nat. Food">
        <title>A phased Vanilla planifolia genome enables genetic improvement of flavour and production.</title>
        <authorList>
            <person name="Hasing T."/>
            <person name="Tang H."/>
            <person name="Brym M."/>
            <person name="Khazi F."/>
            <person name="Huang T."/>
            <person name="Chambers A.H."/>
        </authorList>
    </citation>
    <scope>NUCLEOTIDE SEQUENCE [LARGE SCALE GENOMIC DNA]</scope>
    <source>
        <tissue evidence="1">Leaf</tissue>
    </source>
</reference>
<name>A0A835VFU8_VANPL</name>
<protein>
    <submittedName>
        <fullName evidence="1">Uncharacterized protein</fullName>
    </submittedName>
</protein>
<dbReference type="AlphaFoldDB" id="A0A835VFU8"/>